<comment type="subcellular location">
    <subcellularLocation>
        <location evidence="2 12">Endoplasmic reticulum membrane</location>
        <topology evidence="2 12">Multi-pass membrane protein</topology>
    </subcellularLocation>
</comment>
<feature type="chain" id="PRO_5023120370" description="Dolichyl-diphosphooligosaccharide--protein glycosyltransferase subunit 2" evidence="12">
    <location>
        <begin position="21"/>
        <end position="628"/>
    </location>
</feature>
<evidence type="ECO:0000256" key="7">
    <source>
        <dbReference type="ARBA" id="ARBA00022729"/>
    </source>
</evidence>
<protein>
    <recommendedName>
        <fullName evidence="5 12">Dolichyl-diphosphooligosaccharide--protein glycosyltransferase subunit 2</fullName>
    </recommendedName>
    <alternativeName>
        <fullName evidence="12">Ribophorin-2</fullName>
    </alternativeName>
</protein>
<dbReference type="AlphaFoldDB" id="A0A5E4QWV8"/>
<keyword evidence="8 12" id="KW-0256">Endoplasmic reticulum</keyword>
<dbReference type="InterPro" id="IPR008814">
    <property type="entry name" value="Swp1"/>
</dbReference>
<comment type="similarity">
    <text evidence="4 12">Belongs to the SWP1 family.</text>
</comment>
<evidence type="ECO:0000256" key="2">
    <source>
        <dbReference type="ARBA" id="ARBA00004477"/>
    </source>
</evidence>
<keyword evidence="9 12" id="KW-1133">Transmembrane helix</keyword>
<evidence type="ECO:0000256" key="12">
    <source>
        <dbReference type="RuleBase" id="RU366029"/>
    </source>
</evidence>
<evidence type="ECO:0000256" key="8">
    <source>
        <dbReference type="ARBA" id="ARBA00022824"/>
    </source>
</evidence>
<keyword evidence="7 12" id="KW-0732">Signal</keyword>
<organism evidence="17 18">
    <name type="scientific">Leptidea sinapis</name>
    <dbReference type="NCBI Taxonomy" id="189913"/>
    <lineage>
        <taxon>Eukaryota</taxon>
        <taxon>Metazoa</taxon>
        <taxon>Ecdysozoa</taxon>
        <taxon>Arthropoda</taxon>
        <taxon>Hexapoda</taxon>
        <taxon>Insecta</taxon>
        <taxon>Pterygota</taxon>
        <taxon>Neoptera</taxon>
        <taxon>Endopterygota</taxon>
        <taxon>Lepidoptera</taxon>
        <taxon>Glossata</taxon>
        <taxon>Ditrysia</taxon>
        <taxon>Papilionoidea</taxon>
        <taxon>Pieridae</taxon>
        <taxon>Dismorphiinae</taxon>
        <taxon>Leptidea</taxon>
    </lineage>
</organism>
<comment type="pathway">
    <text evidence="3 12">Protein modification; protein glycosylation.</text>
</comment>
<feature type="transmembrane region" description="Helical" evidence="12">
    <location>
        <begin position="599"/>
        <end position="617"/>
    </location>
</feature>
<dbReference type="Proteomes" id="UP000324832">
    <property type="component" value="Unassembled WGS sequence"/>
</dbReference>
<evidence type="ECO:0000256" key="5">
    <source>
        <dbReference type="ARBA" id="ARBA00017612"/>
    </source>
</evidence>
<dbReference type="PANTHER" id="PTHR12640">
    <property type="entry name" value="RIBOPHORIN II"/>
    <property type="match status" value="1"/>
</dbReference>
<feature type="domain" description="Ribophorin II third" evidence="14">
    <location>
        <begin position="369"/>
        <end position="493"/>
    </location>
</feature>
<evidence type="ECO:0000259" key="13">
    <source>
        <dbReference type="Pfam" id="PF05817"/>
    </source>
</evidence>
<reference evidence="17 18" key="1">
    <citation type="submission" date="2017-07" db="EMBL/GenBank/DDBJ databases">
        <authorList>
            <person name="Talla V."/>
            <person name="Backstrom N."/>
        </authorList>
    </citation>
    <scope>NUCLEOTIDE SEQUENCE [LARGE SCALE GENOMIC DNA]</scope>
</reference>
<proteinExistence type="inferred from homology"/>
<dbReference type="Pfam" id="PF23861">
    <property type="entry name" value="Ribophorin_II_2nd"/>
    <property type="match status" value="1"/>
</dbReference>
<feature type="transmembrane region" description="Helical" evidence="12">
    <location>
        <begin position="540"/>
        <end position="559"/>
    </location>
</feature>
<evidence type="ECO:0000259" key="16">
    <source>
        <dbReference type="Pfam" id="PF25147"/>
    </source>
</evidence>
<dbReference type="Pfam" id="PF23860">
    <property type="entry name" value="Ribophorin_II_3rd"/>
    <property type="match status" value="1"/>
</dbReference>
<feature type="signal peptide" evidence="12">
    <location>
        <begin position="1"/>
        <end position="20"/>
    </location>
</feature>
<comment type="function">
    <text evidence="1 12">Subunit of the oligosaccharyl transferase (OST) complex that catalyzes the initial transfer of a defined glycan (Glc(3)Man(9)GlcNAc(2) in eukaryotes) from the lipid carrier dolichol-pyrophosphate to an asparagine residue within an Asn-X-Ser/Thr consensus motif in nascent polypeptide chains, the first step in protein N-glycosylation. N-glycosylation occurs cotranslationally and the complex associates with the Sec61 complex at the channel-forming translocon complex that mediates protein translocation across the endoplasmic reticulum (ER). All subunits are required for a maximal enzyme activity.</text>
</comment>
<comment type="subunit">
    <text evidence="11">Component of the oligosaccharyltransferase (OST) complex. OST exists in two different complex forms which contain common core subunits RPN1, RPN2, OST48, OST4, DAD1 and TMEM258, either STT3A or STT3B as catalytic subunits, and form-specific accessory subunits. STT3A complex assembly occurs through the formation of 3 subcomplexes. Subcomplex 1 contains RPN1 and TMEM258, subcomplex 2 contains the STT3A-specific subunits STT3A, DC2/OSTC, and KCP2 as well as the core subunit OST4, and subcomplex 3 contains RPN2, DAD1, and OST48. The STT3A complex can form stable complexes with the Sec61 complex or with both the Sec61 and TRAP complexes. Interacts with DDI2. Interacts with TMEM35A/NACHO.</text>
</comment>
<feature type="domain" description="Ribophorin II N-terminal" evidence="13">
    <location>
        <begin position="27"/>
        <end position="253"/>
    </location>
</feature>
<dbReference type="GO" id="GO:0008250">
    <property type="term" value="C:oligosaccharyltransferase complex"/>
    <property type="evidence" value="ECO:0007669"/>
    <property type="project" value="UniProtKB-UniRule"/>
</dbReference>
<accession>A0A5E4QWV8</accession>
<dbReference type="UniPathway" id="UPA00378"/>
<feature type="transmembrane region" description="Helical" evidence="12">
    <location>
        <begin position="571"/>
        <end position="593"/>
    </location>
</feature>
<dbReference type="InterPro" id="IPR055373">
    <property type="entry name" value="Ribophorin_II_N"/>
</dbReference>
<keyword evidence="18" id="KW-1185">Reference proteome</keyword>
<dbReference type="GO" id="GO:0006487">
    <property type="term" value="P:protein N-linked glycosylation"/>
    <property type="evidence" value="ECO:0007669"/>
    <property type="project" value="UniProtKB-UniRule"/>
</dbReference>
<sequence>MKMFDKVSVLILCALSVSNAILQGTVDIKRLQGILEEGLKTNDVGSIYYSLRGLKQLNAKHSDVCQDLKNTKYDINNVEQVFYVTNAAQLAGCQNFLTPDVLKAPSQTLDKKDATVAELYYAVYSLKAMGKGSIYDKEDALKNLIQLLKKDDSAANYGFVFALCEHMGCGAWTAQHSEGIILSADESDSKALHFEGGLPVTSFLLTSILRTFKSLKMASPLSEEQRYKFAAYLLSRRSVNTPRGAALLLEAAYAIADEQPTPISIAFKDRKYITSEVDTIDFTVTDLIGRPIRSLKPEDVVAQSGTRLADDVVVLSKQPLTQKPNEPTTFVLNLSKIKTQYGMYKISLAAGTKSANFNVAVLGEVQVSHIEIGIGDADGTTSPKLTTITYPNKLNEKLQADHMQKILLKYTVKDKWNKAVTVQQSFVRIAPVGGEDEAIFVAEPDNTKTYKVELNVGTLSKHLNNLSGNYLVSVYLGDSAVSNPVHWDIGEINFNFGKDATAIGVSGGSTKGAVSRGPLPEIAHQFRVAEPRPARLVSDVFAAACAAPLLLLVVLWARLGVNCRLFPFTPAALIFHLGLGGSLSLYGLLWLKLSMFETLRYMVPLAAATFLSGHSLLRRLVSDKTKRV</sequence>
<evidence type="ECO:0000313" key="18">
    <source>
        <dbReference type="Proteomes" id="UP000324832"/>
    </source>
</evidence>
<dbReference type="InterPro" id="IPR055375">
    <property type="entry name" value="Ribophorin_II_2nd"/>
</dbReference>
<evidence type="ECO:0000313" key="17">
    <source>
        <dbReference type="EMBL" id="VVD02490.1"/>
    </source>
</evidence>
<evidence type="ECO:0000256" key="11">
    <source>
        <dbReference type="ARBA" id="ARBA00046750"/>
    </source>
</evidence>
<evidence type="ECO:0000256" key="3">
    <source>
        <dbReference type="ARBA" id="ARBA00004922"/>
    </source>
</evidence>
<evidence type="ECO:0000256" key="6">
    <source>
        <dbReference type="ARBA" id="ARBA00022692"/>
    </source>
</evidence>
<evidence type="ECO:0000259" key="15">
    <source>
        <dbReference type="Pfam" id="PF23861"/>
    </source>
</evidence>
<evidence type="ECO:0000256" key="1">
    <source>
        <dbReference type="ARBA" id="ARBA00002791"/>
    </source>
</evidence>
<feature type="domain" description="Ribophorin II second" evidence="15">
    <location>
        <begin position="265"/>
        <end position="359"/>
    </location>
</feature>
<dbReference type="InterPro" id="IPR056790">
    <property type="entry name" value="Ribophorin_II_C"/>
</dbReference>
<dbReference type="Pfam" id="PF25147">
    <property type="entry name" value="Ribophorin_II_C"/>
    <property type="match status" value="1"/>
</dbReference>
<evidence type="ECO:0000256" key="9">
    <source>
        <dbReference type="ARBA" id="ARBA00022989"/>
    </source>
</evidence>
<evidence type="ECO:0000256" key="10">
    <source>
        <dbReference type="ARBA" id="ARBA00023136"/>
    </source>
</evidence>
<keyword evidence="6 12" id="KW-0812">Transmembrane</keyword>
<dbReference type="EMBL" id="FZQP02006110">
    <property type="protein sequence ID" value="VVD02490.1"/>
    <property type="molecule type" value="Genomic_DNA"/>
</dbReference>
<feature type="domain" description="Ribophorin II C-terminal" evidence="16">
    <location>
        <begin position="526"/>
        <end position="622"/>
    </location>
</feature>
<dbReference type="Pfam" id="PF05817">
    <property type="entry name" value="Ribophorin_II"/>
    <property type="match status" value="1"/>
</dbReference>
<name>A0A5E4QWV8_9NEOP</name>
<evidence type="ECO:0000256" key="4">
    <source>
        <dbReference type="ARBA" id="ARBA00009038"/>
    </source>
</evidence>
<gene>
    <name evidence="17" type="ORF">LSINAPIS_LOCUS12698</name>
</gene>
<evidence type="ECO:0000259" key="14">
    <source>
        <dbReference type="Pfam" id="PF23860"/>
    </source>
</evidence>
<dbReference type="InterPro" id="IPR055374">
    <property type="entry name" value="Ribophorin_II_3rd"/>
</dbReference>
<keyword evidence="10 12" id="KW-0472">Membrane</keyword>
<dbReference type="PANTHER" id="PTHR12640:SF0">
    <property type="entry name" value="DOLICHYL-DIPHOSPHOOLIGOSACCHARIDE--PROTEIN GLYCOSYLTRANSFERASE SUBUNIT 2"/>
    <property type="match status" value="1"/>
</dbReference>